<feature type="region of interest" description="Disordered" evidence="1">
    <location>
        <begin position="596"/>
        <end position="635"/>
    </location>
</feature>
<feature type="compositionally biased region" description="Polar residues" evidence="1">
    <location>
        <begin position="256"/>
        <end position="279"/>
    </location>
</feature>
<evidence type="ECO:0000259" key="2">
    <source>
        <dbReference type="PROSITE" id="PS50888"/>
    </source>
</evidence>
<dbReference type="GO" id="GO:0046983">
    <property type="term" value="F:protein dimerization activity"/>
    <property type="evidence" value="ECO:0007669"/>
    <property type="project" value="InterPro"/>
</dbReference>
<feature type="compositionally biased region" description="Basic and acidic residues" evidence="1">
    <location>
        <begin position="603"/>
        <end position="614"/>
    </location>
</feature>
<dbReference type="SUPFAM" id="SSF47459">
    <property type="entry name" value="HLH, helix-loop-helix DNA-binding domain"/>
    <property type="match status" value="1"/>
</dbReference>
<feature type="region of interest" description="Disordered" evidence="1">
    <location>
        <begin position="662"/>
        <end position="718"/>
    </location>
</feature>
<dbReference type="GeneID" id="9519962"/>
<name>D4AYK3_ARTBC</name>
<feature type="compositionally biased region" description="Polar residues" evidence="1">
    <location>
        <begin position="704"/>
        <end position="718"/>
    </location>
</feature>
<dbReference type="CDD" id="cd11392">
    <property type="entry name" value="bHLH_ScPHO4_like"/>
    <property type="match status" value="1"/>
</dbReference>
<dbReference type="AlphaFoldDB" id="D4AYK3"/>
<sequence length="718" mass="77581">MNQDPSLPSWPEHVPDEAAAAMIPTTAEDYTSLLDFNFDLAEFDGGNNGERQNQNMVTTAPPLVSTTGMQDISGLTSMEHINTSQPLQEQQQHYPTSVTMAGSEPVTPMEIQGSNSMQQQQQQQQQHFYMKQHHQQQQQQHSQNAYNSNYGQRQSFVPPTPDSADMHGGSHNYNLRLETGHQRGYEPFTRGLEDQSSFTPLMSPAMTPLEHQLRFPEYTTPGEYLSPLTSPALEARQSNGAGFNFPNGSHMDYGSMLSSPTDISHQHPATTGPLTNSPKLIQKQRRKSQASRLSRQSPLVRPQNGRSRPQTEAEARARAKKLSAQAAANRTSNSRNSSSNEGSGLDSVSPEPLTEPLMPPPALPRSGKSPYMGAQDQPTTMSEVATPATLMKLQKQQISPGMDGEFSRNGTVVVGSAPEEHMEDISLPEPASLQGVPSGESTPTIHAKLPHTIKPRTESISELKGTSSVTPSPIIKAKGSPSGPVGLKRSDSKQSSRVTKKRQGMSAAQSPALRPKISPSIQPLIRADGVSSETSALHLASKSNYQHILEGTLLPGVTYPEALAENLSSKRTNHKLAEQGRRNRINSALKEIESLLPTSLTHRAKEKEQNKDSADGSSTGVSKVPDKPSTNQPISKASTVEMAIVYIKALKQELEDTKAKLKAAESKSCNESPCHIPAQAPVPASGSESNSLQISDAQVEKQDTMSGVTAADTNPGST</sequence>
<feature type="compositionally biased region" description="Polar residues" evidence="1">
    <location>
        <begin position="686"/>
        <end position="696"/>
    </location>
</feature>
<feature type="domain" description="BHLH" evidence="2">
    <location>
        <begin position="569"/>
        <end position="650"/>
    </location>
</feature>
<dbReference type="InterPro" id="IPR011598">
    <property type="entry name" value="bHLH_dom"/>
</dbReference>
<evidence type="ECO:0000313" key="3">
    <source>
        <dbReference type="EMBL" id="EFE31673.1"/>
    </source>
</evidence>
<dbReference type="HOGENOM" id="CLU_015973_0_0_1"/>
<comment type="caution">
    <text evidence="3">The sequence shown here is derived from an EMBL/GenBank/DDBJ whole genome shotgun (WGS) entry which is preliminary data.</text>
</comment>
<feature type="compositionally biased region" description="Low complexity" evidence="1">
    <location>
        <begin position="322"/>
        <end position="340"/>
    </location>
</feature>
<dbReference type="InterPro" id="IPR036638">
    <property type="entry name" value="HLH_DNA-bd_sf"/>
</dbReference>
<dbReference type="Gene3D" id="4.10.280.10">
    <property type="entry name" value="Helix-loop-helix DNA-binding domain"/>
    <property type="match status" value="1"/>
</dbReference>
<feature type="compositionally biased region" description="Polar residues" evidence="1">
    <location>
        <begin position="144"/>
        <end position="157"/>
    </location>
</feature>
<gene>
    <name evidence="3" type="ORF">ARB_01272</name>
</gene>
<dbReference type="OMA" id="EQDMAFT"/>
<dbReference type="eggNOG" id="ENOG502S7T4">
    <property type="taxonomic scope" value="Eukaryota"/>
</dbReference>
<dbReference type="SMART" id="SM00353">
    <property type="entry name" value="HLH"/>
    <property type="match status" value="1"/>
</dbReference>
<dbReference type="Proteomes" id="UP000008866">
    <property type="component" value="Unassembled WGS sequence"/>
</dbReference>
<feature type="region of interest" description="Disordered" evidence="1">
    <location>
        <begin position="254"/>
        <end position="379"/>
    </location>
</feature>
<accession>D4AYK3</accession>
<feature type="region of interest" description="Disordered" evidence="1">
    <location>
        <begin position="429"/>
        <end position="518"/>
    </location>
</feature>
<organism evidence="3 4">
    <name type="scientific">Arthroderma benhamiae (strain ATCC MYA-4681 / CBS 112371)</name>
    <name type="common">Trichophyton mentagrophytes</name>
    <dbReference type="NCBI Taxonomy" id="663331"/>
    <lineage>
        <taxon>Eukaryota</taxon>
        <taxon>Fungi</taxon>
        <taxon>Dikarya</taxon>
        <taxon>Ascomycota</taxon>
        <taxon>Pezizomycotina</taxon>
        <taxon>Eurotiomycetes</taxon>
        <taxon>Eurotiomycetidae</taxon>
        <taxon>Onygenales</taxon>
        <taxon>Arthrodermataceae</taxon>
        <taxon>Trichophyton</taxon>
    </lineage>
</organism>
<feature type="compositionally biased region" description="Low complexity" evidence="1">
    <location>
        <begin position="118"/>
        <end position="143"/>
    </location>
</feature>
<reference evidence="4" key="1">
    <citation type="journal article" date="2011" name="Genome Biol.">
        <title>Comparative and functional genomics provide insights into the pathogenicity of dermatophytic fungi.</title>
        <authorList>
            <person name="Burmester A."/>
            <person name="Shelest E."/>
            <person name="Gloeckner G."/>
            <person name="Heddergott C."/>
            <person name="Schindler S."/>
            <person name="Staib P."/>
            <person name="Heidel A."/>
            <person name="Felder M."/>
            <person name="Petzold A."/>
            <person name="Szafranski K."/>
            <person name="Feuermann M."/>
            <person name="Pedruzzi I."/>
            <person name="Priebe S."/>
            <person name="Groth M."/>
            <person name="Winkler R."/>
            <person name="Li W."/>
            <person name="Kniemeyer O."/>
            <person name="Schroeckh V."/>
            <person name="Hertweck C."/>
            <person name="Hube B."/>
            <person name="White T.C."/>
            <person name="Platzer M."/>
            <person name="Guthke R."/>
            <person name="Heitman J."/>
            <person name="Woestemeyer J."/>
            <person name="Zipfel P.F."/>
            <person name="Monod M."/>
            <person name="Brakhage A.A."/>
        </authorList>
    </citation>
    <scope>NUCLEOTIDE SEQUENCE [LARGE SCALE GENOMIC DNA]</scope>
    <source>
        <strain evidence="4">ATCC MYA-4681 / CBS 112371</strain>
    </source>
</reference>
<dbReference type="EMBL" id="ABSU01000019">
    <property type="protein sequence ID" value="EFE31673.1"/>
    <property type="molecule type" value="Genomic_DNA"/>
</dbReference>
<dbReference type="PROSITE" id="PS50888">
    <property type="entry name" value="BHLH"/>
    <property type="match status" value="1"/>
</dbReference>
<dbReference type="Pfam" id="PF00010">
    <property type="entry name" value="HLH"/>
    <property type="match status" value="1"/>
</dbReference>
<dbReference type="KEGG" id="abe:ARB_01272"/>
<keyword evidence="4" id="KW-1185">Reference proteome</keyword>
<dbReference type="STRING" id="663331.D4AYK3"/>
<protein>
    <submittedName>
        <fullName evidence="3">HLH transcription factor (PalcA), putative</fullName>
    </submittedName>
</protein>
<feature type="region of interest" description="Disordered" evidence="1">
    <location>
        <begin position="104"/>
        <end position="175"/>
    </location>
</feature>
<feature type="compositionally biased region" description="Polar residues" evidence="1">
    <location>
        <begin position="462"/>
        <end position="471"/>
    </location>
</feature>
<proteinExistence type="predicted"/>
<dbReference type="RefSeq" id="XP_003012313.1">
    <property type="nucleotide sequence ID" value="XM_003012267.1"/>
</dbReference>
<evidence type="ECO:0000313" key="4">
    <source>
        <dbReference type="Proteomes" id="UP000008866"/>
    </source>
</evidence>
<evidence type="ECO:0000256" key="1">
    <source>
        <dbReference type="SAM" id="MobiDB-lite"/>
    </source>
</evidence>